<keyword evidence="19" id="KW-1133">Transmembrane helix</keyword>
<sequence length="818" mass="93457">MFREIRNKYLRYFTITVYFIILFFCALQINFLWLFGYSPRKQDIKLPSLRVSSELYTADGKLIGRYFKENRTPVDFEQISPAVVNALVATEDARFYSHWGIDLRSVLSSGISTATGDKRGASTITQQLAKNLYRTRYNKSQGVVKYIPLVRTVIYKLKEWMTAMKLESNYSKNDIITMYLNTVSFGNNAYGIKTAGRAYFDKDTKELNVPEAALIVGMLKGTTLYNPRKKPDKALERRNVALGQMEKYGYITAAQASAYKKLPLTLREGRLDDGSEGDSYLRSAVARYLDKWCTDNGYDLYEDGLKIYTTIDSRLQKYAEEAVGEQMKTLQRRFYSVWGNEDPWYDSEGNKVDYPSRAKKNLPIYALLEKKFPNNPDSVEAYFNRKKKMRVFSWKGERDTLFSTMDSIRYYGKMMNTGMMTLDPFSGKIKVWVGGINHKYFKYDHVNQAKRQAGSTFKPFAYLAALEDGMSPCDKFTDKPVSIPYVENGQQKVWEPKNSDWNITYREMSLRWAMAKSVNTITAQVTEQVGWDNVVRWAKDCGIDSRLESVPSVSLGSNDVSVFEMVRAYGTFLANGERTDPILVEKIADSEGNVIEEFKAKTKKVLTDEISWLMLYMFRGGMEEPGGTSQALWEWDLWKKNNQIGGKTGTSSDYVDAWYMGITKDLVTGVWVGCDERTAHFKNGEQGEGSRTALPIFAKFMEKVYQDPNSGYTYGPFPKPKGKIERTYICPSPRIVEDTTAADTVLADSLATDSVTDSEPVPQPQAQPEGQKVEERKPADQQPAEPAKLVAPANKKEEREQKRRQRQEEREKRKNGEG</sequence>
<evidence type="ECO:0000313" key="23">
    <source>
        <dbReference type="Proteomes" id="UP000240912"/>
    </source>
</evidence>
<dbReference type="InterPro" id="IPR001264">
    <property type="entry name" value="Glyco_trans_51"/>
</dbReference>
<keyword evidence="10" id="KW-0378">Hydrolase</keyword>
<dbReference type="InterPro" id="IPR036950">
    <property type="entry name" value="PBP_transglycosylase"/>
</dbReference>
<evidence type="ECO:0000256" key="3">
    <source>
        <dbReference type="ARBA" id="ARBA00007090"/>
    </source>
</evidence>
<dbReference type="Pfam" id="PF00912">
    <property type="entry name" value="Transgly"/>
    <property type="match status" value="1"/>
</dbReference>
<dbReference type="InterPro" id="IPR050396">
    <property type="entry name" value="Glycosyltr_51/Transpeptidase"/>
</dbReference>
<keyword evidence="9" id="KW-0808">Transferase</keyword>
<comment type="pathway">
    <text evidence="2">Cell wall biogenesis; peptidoglycan biosynthesis.</text>
</comment>
<feature type="transmembrane region" description="Helical" evidence="19">
    <location>
        <begin position="12"/>
        <end position="35"/>
    </location>
</feature>
<dbReference type="GO" id="GO:0008360">
    <property type="term" value="P:regulation of cell shape"/>
    <property type="evidence" value="ECO:0007669"/>
    <property type="project" value="UniProtKB-KW"/>
</dbReference>
<evidence type="ECO:0000313" key="22">
    <source>
        <dbReference type="EMBL" id="PST82985.1"/>
    </source>
</evidence>
<keyword evidence="12" id="KW-0573">Peptidoglycan synthesis</keyword>
<dbReference type="PANTHER" id="PTHR32282:SF11">
    <property type="entry name" value="PENICILLIN-BINDING PROTEIN 1B"/>
    <property type="match status" value="1"/>
</dbReference>
<evidence type="ECO:0000259" key="21">
    <source>
        <dbReference type="Pfam" id="PF00912"/>
    </source>
</evidence>
<dbReference type="Gene3D" id="1.10.3810.10">
    <property type="entry name" value="Biosynthetic peptidoglycan transglycosylase-like"/>
    <property type="match status" value="1"/>
</dbReference>
<proteinExistence type="inferred from homology"/>
<feature type="compositionally biased region" description="Basic and acidic residues" evidence="18">
    <location>
        <begin position="794"/>
        <end position="818"/>
    </location>
</feature>
<dbReference type="SUPFAM" id="SSF53955">
    <property type="entry name" value="Lysozyme-like"/>
    <property type="match status" value="1"/>
</dbReference>
<evidence type="ECO:0000256" key="11">
    <source>
        <dbReference type="ARBA" id="ARBA00022960"/>
    </source>
</evidence>
<comment type="caution">
    <text evidence="22">The sequence shown here is derived from an EMBL/GenBank/DDBJ whole genome shotgun (WGS) entry which is preliminary data.</text>
</comment>
<evidence type="ECO:0000256" key="18">
    <source>
        <dbReference type="SAM" id="MobiDB-lite"/>
    </source>
</evidence>
<dbReference type="InterPro" id="IPR012338">
    <property type="entry name" value="Beta-lactam/transpept-like"/>
</dbReference>
<dbReference type="PANTHER" id="PTHR32282">
    <property type="entry name" value="BINDING PROTEIN TRANSPEPTIDASE, PUTATIVE-RELATED"/>
    <property type="match status" value="1"/>
</dbReference>
<keyword evidence="11" id="KW-0133">Cell shape</keyword>
<evidence type="ECO:0000256" key="10">
    <source>
        <dbReference type="ARBA" id="ARBA00022801"/>
    </source>
</evidence>
<dbReference type="EMBL" id="PYLS01000005">
    <property type="protein sequence ID" value="PST82985.1"/>
    <property type="molecule type" value="Genomic_DNA"/>
</dbReference>
<dbReference type="Proteomes" id="UP000240912">
    <property type="component" value="Unassembled WGS sequence"/>
</dbReference>
<dbReference type="InterPro" id="IPR001460">
    <property type="entry name" value="PCN-bd_Tpept"/>
</dbReference>
<evidence type="ECO:0000256" key="17">
    <source>
        <dbReference type="ARBA" id="ARBA00049902"/>
    </source>
</evidence>
<keyword evidence="15" id="KW-0961">Cell wall biogenesis/degradation</keyword>
<dbReference type="GO" id="GO:0005886">
    <property type="term" value="C:plasma membrane"/>
    <property type="evidence" value="ECO:0007669"/>
    <property type="project" value="UniProtKB-SubCell"/>
</dbReference>
<keyword evidence="8" id="KW-0328">Glycosyltransferase</keyword>
<dbReference type="GO" id="GO:0030288">
    <property type="term" value="C:outer membrane-bounded periplasmic space"/>
    <property type="evidence" value="ECO:0007669"/>
    <property type="project" value="TreeGrafter"/>
</dbReference>
<dbReference type="SUPFAM" id="SSF56601">
    <property type="entry name" value="beta-lactamase/transpeptidase-like"/>
    <property type="match status" value="1"/>
</dbReference>
<dbReference type="GO" id="GO:0006508">
    <property type="term" value="P:proteolysis"/>
    <property type="evidence" value="ECO:0007669"/>
    <property type="project" value="UniProtKB-KW"/>
</dbReference>
<dbReference type="Pfam" id="PF00905">
    <property type="entry name" value="Transpeptidase"/>
    <property type="match status" value="1"/>
</dbReference>
<reference evidence="22 23" key="1">
    <citation type="submission" date="2018-03" db="EMBL/GenBank/DDBJ databases">
        <authorList>
            <person name="Keele B.F."/>
        </authorList>
    </citation>
    <scope>NUCLEOTIDE SEQUENCE [LARGE SCALE GENOMIC DNA]</scope>
    <source>
        <strain evidence="22 23">YL28-9</strain>
    </source>
</reference>
<keyword evidence="14" id="KW-0511">Multifunctional enzyme</keyword>
<keyword evidence="13 19" id="KW-0472">Membrane</keyword>
<organism evidence="22 23">
    <name type="scientific">Pedobacter yulinensis</name>
    <dbReference type="NCBI Taxonomy" id="2126353"/>
    <lineage>
        <taxon>Bacteria</taxon>
        <taxon>Pseudomonadati</taxon>
        <taxon>Bacteroidota</taxon>
        <taxon>Sphingobacteriia</taxon>
        <taxon>Sphingobacteriales</taxon>
        <taxon>Sphingobacteriaceae</taxon>
        <taxon>Pedobacter</taxon>
    </lineage>
</organism>
<comment type="subcellular location">
    <subcellularLocation>
        <location evidence="1">Cell membrane</location>
    </subcellularLocation>
</comment>
<evidence type="ECO:0000256" key="4">
    <source>
        <dbReference type="ARBA" id="ARBA00007739"/>
    </source>
</evidence>
<dbReference type="GO" id="GO:0008955">
    <property type="term" value="F:peptidoglycan glycosyltransferase activity"/>
    <property type="evidence" value="ECO:0007669"/>
    <property type="project" value="UniProtKB-EC"/>
</dbReference>
<keyword evidence="5" id="KW-1003">Cell membrane</keyword>
<evidence type="ECO:0000256" key="2">
    <source>
        <dbReference type="ARBA" id="ARBA00004752"/>
    </source>
</evidence>
<dbReference type="Gene3D" id="3.40.710.10">
    <property type="entry name" value="DD-peptidase/beta-lactamase superfamily"/>
    <property type="match status" value="2"/>
</dbReference>
<keyword evidence="23" id="KW-1185">Reference proteome</keyword>
<evidence type="ECO:0000256" key="12">
    <source>
        <dbReference type="ARBA" id="ARBA00022984"/>
    </source>
</evidence>
<dbReference type="GO" id="GO:0009252">
    <property type="term" value="P:peptidoglycan biosynthetic process"/>
    <property type="evidence" value="ECO:0007669"/>
    <property type="project" value="UniProtKB-KW"/>
</dbReference>
<evidence type="ECO:0000256" key="1">
    <source>
        <dbReference type="ARBA" id="ARBA00004236"/>
    </source>
</evidence>
<evidence type="ECO:0000256" key="15">
    <source>
        <dbReference type="ARBA" id="ARBA00023316"/>
    </source>
</evidence>
<dbReference type="InterPro" id="IPR023346">
    <property type="entry name" value="Lysozyme-like_dom_sf"/>
</dbReference>
<evidence type="ECO:0000256" key="6">
    <source>
        <dbReference type="ARBA" id="ARBA00022645"/>
    </source>
</evidence>
<comment type="catalytic activity">
    <reaction evidence="16">
        <text>Preferential cleavage: (Ac)2-L-Lys-D-Ala-|-D-Ala. Also transpeptidation of peptidyl-alanyl moieties that are N-acyl substituents of D-alanine.</text>
        <dbReference type="EC" id="3.4.16.4"/>
    </reaction>
</comment>
<comment type="catalytic activity">
    <reaction evidence="17">
        <text>[GlcNAc-(1-&gt;4)-Mur2Ac(oyl-L-Ala-gamma-D-Glu-L-Lys-D-Ala-D-Ala)](n)-di-trans,octa-cis-undecaprenyl diphosphate + beta-D-GlcNAc-(1-&gt;4)-Mur2Ac(oyl-L-Ala-gamma-D-Glu-L-Lys-D-Ala-D-Ala)-di-trans,octa-cis-undecaprenyl diphosphate = [GlcNAc-(1-&gt;4)-Mur2Ac(oyl-L-Ala-gamma-D-Glu-L-Lys-D-Ala-D-Ala)](n+1)-di-trans,octa-cis-undecaprenyl diphosphate + di-trans,octa-cis-undecaprenyl diphosphate + H(+)</text>
        <dbReference type="Rhea" id="RHEA:23708"/>
        <dbReference type="Rhea" id="RHEA-COMP:9602"/>
        <dbReference type="Rhea" id="RHEA-COMP:9603"/>
        <dbReference type="ChEBI" id="CHEBI:15378"/>
        <dbReference type="ChEBI" id="CHEBI:58405"/>
        <dbReference type="ChEBI" id="CHEBI:60033"/>
        <dbReference type="ChEBI" id="CHEBI:78435"/>
        <dbReference type="EC" id="2.4.99.28"/>
    </reaction>
</comment>
<evidence type="ECO:0000256" key="19">
    <source>
        <dbReference type="SAM" id="Phobius"/>
    </source>
</evidence>
<evidence type="ECO:0000256" key="5">
    <source>
        <dbReference type="ARBA" id="ARBA00022475"/>
    </source>
</evidence>
<accession>A0A2T3HKK2</accession>
<protein>
    <submittedName>
        <fullName evidence="22">Transglycosylase</fullName>
    </submittedName>
</protein>
<dbReference type="AlphaFoldDB" id="A0A2T3HKK2"/>
<evidence type="ECO:0000256" key="8">
    <source>
        <dbReference type="ARBA" id="ARBA00022676"/>
    </source>
</evidence>
<feature type="region of interest" description="Disordered" evidence="18">
    <location>
        <begin position="752"/>
        <end position="818"/>
    </location>
</feature>
<evidence type="ECO:0000256" key="16">
    <source>
        <dbReference type="ARBA" id="ARBA00034000"/>
    </source>
</evidence>
<dbReference type="OrthoDB" id="9766909at2"/>
<evidence type="ECO:0000256" key="9">
    <source>
        <dbReference type="ARBA" id="ARBA00022679"/>
    </source>
</evidence>
<evidence type="ECO:0000256" key="13">
    <source>
        <dbReference type="ARBA" id="ARBA00023136"/>
    </source>
</evidence>
<feature type="domain" description="Penicillin-binding protein transpeptidase" evidence="20">
    <location>
        <begin position="444"/>
        <end position="701"/>
    </location>
</feature>
<comment type="similarity">
    <text evidence="4">In the N-terminal section; belongs to the glycosyltransferase 51 family.</text>
</comment>
<evidence type="ECO:0000259" key="20">
    <source>
        <dbReference type="Pfam" id="PF00905"/>
    </source>
</evidence>
<dbReference type="RefSeq" id="WP_107215245.1">
    <property type="nucleotide sequence ID" value="NZ_KZ686269.1"/>
</dbReference>
<gene>
    <name evidence="22" type="ORF">C7T94_10175</name>
</gene>
<dbReference type="GO" id="GO:0008658">
    <property type="term" value="F:penicillin binding"/>
    <property type="evidence" value="ECO:0007669"/>
    <property type="project" value="InterPro"/>
</dbReference>
<keyword evidence="6" id="KW-0121">Carboxypeptidase</keyword>
<evidence type="ECO:0000256" key="14">
    <source>
        <dbReference type="ARBA" id="ARBA00023268"/>
    </source>
</evidence>
<keyword evidence="19" id="KW-0812">Transmembrane</keyword>
<dbReference type="GO" id="GO:0009002">
    <property type="term" value="F:serine-type D-Ala-D-Ala carboxypeptidase activity"/>
    <property type="evidence" value="ECO:0007669"/>
    <property type="project" value="UniProtKB-EC"/>
</dbReference>
<comment type="similarity">
    <text evidence="3">In the C-terminal section; belongs to the transpeptidase family.</text>
</comment>
<evidence type="ECO:0000256" key="7">
    <source>
        <dbReference type="ARBA" id="ARBA00022670"/>
    </source>
</evidence>
<name>A0A2T3HKK2_9SPHI</name>
<feature type="domain" description="Glycosyl transferase family 51" evidence="21">
    <location>
        <begin position="60"/>
        <end position="245"/>
    </location>
</feature>
<keyword evidence="7" id="KW-0645">Protease</keyword>
<dbReference type="GO" id="GO:0071555">
    <property type="term" value="P:cell wall organization"/>
    <property type="evidence" value="ECO:0007669"/>
    <property type="project" value="UniProtKB-KW"/>
</dbReference>